<protein>
    <submittedName>
        <fullName evidence="4">Uncharacterized protein</fullName>
    </submittedName>
</protein>
<gene>
    <name evidence="4" type="ORF">SNEC2469_LOCUS2352</name>
</gene>
<evidence type="ECO:0000313" key="4">
    <source>
        <dbReference type="EMBL" id="CAE7214028.1"/>
    </source>
</evidence>
<feature type="transmembrane region" description="Helical" evidence="2">
    <location>
        <begin position="58"/>
        <end position="81"/>
    </location>
</feature>
<proteinExistence type="predicted"/>
<evidence type="ECO:0000256" key="3">
    <source>
        <dbReference type="SAM" id="SignalP"/>
    </source>
</evidence>
<evidence type="ECO:0000256" key="2">
    <source>
        <dbReference type="SAM" id="Phobius"/>
    </source>
</evidence>
<keyword evidence="2" id="KW-0472">Membrane</keyword>
<dbReference type="AlphaFoldDB" id="A0A812K1Z5"/>
<dbReference type="OrthoDB" id="432387at2759"/>
<evidence type="ECO:0000313" key="5">
    <source>
        <dbReference type="Proteomes" id="UP000601435"/>
    </source>
</evidence>
<dbReference type="Proteomes" id="UP000601435">
    <property type="component" value="Unassembled WGS sequence"/>
</dbReference>
<feature type="region of interest" description="Disordered" evidence="1">
    <location>
        <begin position="868"/>
        <end position="889"/>
    </location>
</feature>
<name>A0A812K1Z5_9DINO</name>
<keyword evidence="5" id="KW-1185">Reference proteome</keyword>
<feature type="compositionally biased region" description="Basic and acidic residues" evidence="1">
    <location>
        <begin position="752"/>
        <end position="782"/>
    </location>
</feature>
<keyword evidence="3" id="KW-0732">Signal</keyword>
<accession>A0A812K1Z5</accession>
<organism evidence="4 5">
    <name type="scientific">Symbiodinium necroappetens</name>
    <dbReference type="NCBI Taxonomy" id="1628268"/>
    <lineage>
        <taxon>Eukaryota</taxon>
        <taxon>Sar</taxon>
        <taxon>Alveolata</taxon>
        <taxon>Dinophyceae</taxon>
        <taxon>Suessiales</taxon>
        <taxon>Symbiodiniaceae</taxon>
        <taxon>Symbiodinium</taxon>
    </lineage>
</organism>
<comment type="caution">
    <text evidence="4">The sequence shown here is derived from an EMBL/GenBank/DDBJ whole genome shotgun (WGS) entry which is preliminary data.</text>
</comment>
<sequence length="1155" mass="126929">MSRTRFLMPCCCMLLVAAVLALADAFVVPSSPHASSAPSRINKIDRAEPMISSDAGAVFMSVLAGLIVGVAVPASSFATYAEMKKVAERLQAAPSKADRLKASQQQLTEYAKKADYDSTGVCGCQVINPCPTYVTCGCLRPNQIQSCLAAVATCMQNCPTQYPSCGMSRSRFVTPCCCMLLVAAVLALADAFVVPSSPHASSPRSHINKIDRAEPMISSDACAVFMSVLAGLIVGVALPASSLAGTGGARPDFQVVRPGLMQGIDGASAATKPGEIDHVTRSRSEASYFPQVLEELKQEKAKLEAAPSKQERLIQDMQQMREYAKLAVFHTSEVALGHRLIDHEDVQIRFPAAASSRPQVSSAEPGEASYDGQSEVCWRIPVLDKSEPNGNLEFVAKTDSASLLPFTFDAVRRGATKCPMDIIECYHMEKKDAIAFACEKAALARFLSRGSVLLRCGKFMLHVPGIRGVMNMLAAITPSAQRSFSGVQHALFTDASLTYRSFWARAFQLEPVMSGPWVCPGSDPDGWEGTQLHEGDYVEIACYDTNHCRQGTALVRLDRLAEKSKRGQWAEASFIVVSDEHLRWWLDSGEGQADAAKANEVEARQQMMEEEALKGLTELEKEIGRGASLQLMLQEYAQRRTGSRTPPVATNWTLTMMAPKQPPIRLLREMRTLAMALDEIAAGRYQYAADVLAQRLKALELFQSDGGWNRAQYLELLDAEGPSLLGRDEAVMASKEWVGELRMRRLQTKGGGKGDPKGDPKRETKGDPKGQRGARKEKEAKGRNSLLSDGVFDFDLGDLGDSDDEGLPTEKNLKPFWAEIAKGISMEEWRTKMKKAMDREPKLKWVGKLLLDAILSFKTALGNFARAHANPEELPPGDEPTSHRSRRGQHGDLIPIHPALIIQGLEGISTDNLHWVRLILLGLDFLYCSAWSKAVCVPMARALTTNQKEAIKRIGEQVDRFILREDRLPPAKAAAAKLCSKKFDYNGQPVEHMRDLVAEKVLKAWPKVGSTTVVDLRDCLPEELRTALDRPRDFLLPEAELPERHRGSKVRASDEEWHKIVKAGYDRGMFVAVDDREVPRDKQGHLITNGAGAVVKMKKEGGRDVEAQRFISVLCPTNDAMRLLPGAQNKLPYIGQLTAILAERDSYLVLDSEDL</sequence>
<reference evidence="4" key="1">
    <citation type="submission" date="2021-02" db="EMBL/GenBank/DDBJ databases">
        <authorList>
            <person name="Dougan E. K."/>
            <person name="Rhodes N."/>
            <person name="Thang M."/>
            <person name="Chan C."/>
        </authorList>
    </citation>
    <scope>NUCLEOTIDE SEQUENCE</scope>
</reference>
<dbReference type="EMBL" id="CAJNJA010006686">
    <property type="protein sequence ID" value="CAE7214028.1"/>
    <property type="molecule type" value="Genomic_DNA"/>
</dbReference>
<feature type="chain" id="PRO_5033060250" evidence="3">
    <location>
        <begin position="26"/>
        <end position="1155"/>
    </location>
</feature>
<keyword evidence="2" id="KW-0812">Transmembrane</keyword>
<feature type="transmembrane region" description="Helical" evidence="2">
    <location>
        <begin position="172"/>
        <end position="194"/>
    </location>
</feature>
<feature type="signal peptide" evidence="3">
    <location>
        <begin position="1"/>
        <end position="25"/>
    </location>
</feature>
<evidence type="ECO:0000256" key="1">
    <source>
        <dbReference type="SAM" id="MobiDB-lite"/>
    </source>
</evidence>
<feature type="region of interest" description="Disordered" evidence="1">
    <location>
        <begin position="743"/>
        <end position="782"/>
    </location>
</feature>
<keyword evidence="2" id="KW-1133">Transmembrane helix</keyword>